<accession>A0A7U7PX63</accession>
<dbReference type="KEGG" id="suh:SAMSHR1132_00620"/>
<dbReference type="AlphaFoldDB" id="A0A7U7PX63"/>
<reference evidence="1 2" key="1">
    <citation type="submission" date="2015-04" db="EMBL/GenBank/DDBJ databases">
        <authorList>
            <person name="Cao L."/>
            <person name="Gao C.H."/>
        </authorList>
    </citation>
    <scope>NUCLEOTIDE SEQUENCE [LARGE SCALE GENOMIC DNA]</scope>
    <source>
        <strain evidence="1 2">SH3</strain>
    </source>
</reference>
<evidence type="ECO:0000313" key="1">
    <source>
        <dbReference type="EMBL" id="CRI19052.1"/>
    </source>
</evidence>
<sequence>MSTYNYEEVVKKLECVDEYILQDKIKRFRNLDIRNMNNNDLNKEIFKTLCDGKKVLVI</sequence>
<dbReference type="EMBL" id="CVOU01000007">
    <property type="protein sequence ID" value="CRI19052.1"/>
    <property type="molecule type" value="Genomic_DNA"/>
</dbReference>
<organism evidence="1 2">
    <name type="scientific">Staphylococcus argenteus</name>
    <dbReference type="NCBI Taxonomy" id="985002"/>
    <lineage>
        <taxon>Bacteria</taxon>
        <taxon>Bacillati</taxon>
        <taxon>Bacillota</taxon>
        <taxon>Bacilli</taxon>
        <taxon>Bacillales</taxon>
        <taxon>Staphylococcaceae</taxon>
        <taxon>Staphylococcus</taxon>
    </lineage>
</organism>
<gene>
    <name evidence="1" type="ORF">BN1326_150284</name>
</gene>
<keyword evidence="2" id="KW-1185">Reference proteome</keyword>
<evidence type="ECO:0000313" key="2">
    <source>
        <dbReference type="Proteomes" id="UP000236509"/>
    </source>
</evidence>
<protein>
    <submittedName>
        <fullName evidence="1">Uncharacterized protein</fullName>
    </submittedName>
</protein>
<dbReference type="Proteomes" id="UP000236509">
    <property type="component" value="Unassembled WGS sequence"/>
</dbReference>
<name>A0A7U7PX63_9STAP</name>
<proteinExistence type="predicted"/>
<comment type="caution">
    <text evidence="1">The sequence shown here is derived from an EMBL/GenBank/DDBJ whole genome shotgun (WGS) entry which is preliminary data.</text>
</comment>